<proteinExistence type="predicted"/>
<name>U4LMG8_PYROM</name>
<gene>
    <name evidence="1" type="ORF">PCON_08739</name>
</gene>
<dbReference type="AlphaFoldDB" id="U4LMG8"/>
<dbReference type="Proteomes" id="UP000018144">
    <property type="component" value="Unassembled WGS sequence"/>
</dbReference>
<dbReference type="EMBL" id="HF935442">
    <property type="protein sequence ID" value="CCX30540.1"/>
    <property type="molecule type" value="Genomic_DNA"/>
</dbReference>
<protein>
    <submittedName>
        <fullName evidence="1">Uncharacterized protein</fullName>
    </submittedName>
</protein>
<organism evidence="1 2">
    <name type="scientific">Pyronema omphalodes (strain CBS 100304)</name>
    <name type="common">Pyronema confluens</name>
    <dbReference type="NCBI Taxonomy" id="1076935"/>
    <lineage>
        <taxon>Eukaryota</taxon>
        <taxon>Fungi</taxon>
        <taxon>Dikarya</taxon>
        <taxon>Ascomycota</taxon>
        <taxon>Pezizomycotina</taxon>
        <taxon>Pezizomycetes</taxon>
        <taxon>Pezizales</taxon>
        <taxon>Pyronemataceae</taxon>
        <taxon>Pyronema</taxon>
    </lineage>
</organism>
<evidence type="ECO:0000313" key="2">
    <source>
        <dbReference type="Proteomes" id="UP000018144"/>
    </source>
</evidence>
<keyword evidence="2" id="KW-1185">Reference proteome</keyword>
<accession>U4LMG8</accession>
<reference evidence="1 2" key="1">
    <citation type="journal article" date="2013" name="PLoS Genet.">
        <title>The genome and development-dependent transcriptomes of Pyronema confluens: a window into fungal evolution.</title>
        <authorList>
            <person name="Traeger S."/>
            <person name="Altegoer F."/>
            <person name="Freitag M."/>
            <person name="Gabaldon T."/>
            <person name="Kempken F."/>
            <person name="Kumar A."/>
            <person name="Marcet-Houben M."/>
            <person name="Poggeler S."/>
            <person name="Stajich J.E."/>
            <person name="Nowrousian M."/>
        </authorList>
    </citation>
    <scope>NUCLEOTIDE SEQUENCE [LARGE SCALE GENOMIC DNA]</scope>
    <source>
        <strain evidence="2">CBS 100304</strain>
        <tissue evidence="1">Vegetative mycelium</tissue>
    </source>
</reference>
<evidence type="ECO:0000313" key="1">
    <source>
        <dbReference type="EMBL" id="CCX30540.1"/>
    </source>
</evidence>
<sequence length="23" mass="2424">MAGMAGVAEIFFSYSGCISGRRL</sequence>